<dbReference type="GO" id="GO:0016020">
    <property type="term" value="C:membrane"/>
    <property type="evidence" value="ECO:0007669"/>
    <property type="project" value="UniProtKB-SubCell"/>
</dbReference>
<dbReference type="EC" id="2.4.1.17" evidence="3"/>
<dbReference type="STRING" id="55544.A0A4D9DWI5"/>
<keyword evidence="9" id="KW-0325">Glycoprotein</keyword>
<dbReference type="Gene3D" id="3.40.50.2000">
    <property type="entry name" value="Glycogen Phosphorylase B"/>
    <property type="match status" value="1"/>
</dbReference>
<dbReference type="InterPro" id="IPR002213">
    <property type="entry name" value="UDP_glucos_trans"/>
</dbReference>
<evidence type="ECO:0000313" key="11">
    <source>
        <dbReference type="EMBL" id="TFJ99409.1"/>
    </source>
</evidence>
<evidence type="ECO:0000256" key="8">
    <source>
        <dbReference type="ARBA" id="ARBA00022989"/>
    </source>
</evidence>
<evidence type="ECO:0000256" key="5">
    <source>
        <dbReference type="ARBA" id="ARBA00022679"/>
    </source>
</evidence>
<keyword evidence="5" id="KW-0808">Transferase</keyword>
<dbReference type="OrthoDB" id="5835829at2759"/>
<evidence type="ECO:0000256" key="10">
    <source>
        <dbReference type="SAM" id="SignalP"/>
    </source>
</evidence>
<dbReference type="PANTHER" id="PTHR48043">
    <property type="entry name" value="EG:EG0003.4 PROTEIN-RELATED"/>
    <property type="match status" value="1"/>
</dbReference>
<comment type="subcellular location">
    <subcellularLocation>
        <location evidence="1">Membrane</location>
        <topology evidence="1">Single-pass membrane protein</topology>
    </subcellularLocation>
</comment>
<dbReference type="Proteomes" id="UP000297703">
    <property type="component" value="Unassembled WGS sequence"/>
</dbReference>
<keyword evidence="8" id="KW-1133">Transmembrane helix</keyword>
<gene>
    <name evidence="11" type="ORF">DR999_PMT18561</name>
</gene>
<feature type="chain" id="PRO_5020029378" description="glucuronosyltransferase" evidence="10">
    <location>
        <begin position="27"/>
        <end position="298"/>
    </location>
</feature>
<keyword evidence="7 10" id="KW-0732">Signal</keyword>
<comment type="caution">
    <text evidence="11">The sequence shown here is derived from an EMBL/GenBank/DDBJ whole genome shotgun (WGS) entry which is preliminary data.</text>
</comment>
<dbReference type="GO" id="GO:0015020">
    <property type="term" value="F:glucuronosyltransferase activity"/>
    <property type="evidence" value="ECO:0007669"/>
    <property type="project" value="UniProtKB-EC"/>
</dbReference>
<evidence type="ECO:0000256" key="7">
    <source>
        <dbReference type="ARBA" id="ARBA00022729"/>
    </source>
</evidence>
<reference evidence="11 12" key="2">
    <citation type="submission" date="2019-04" db="EMBL/GenBank/DDBJ databases">
        <title>The genome sequence of big-headed turtle.</title>
        <authorList>
            <person name="Gong S."/>
        </authorList>
    </citation>
    <scope>NUCLEOTIDE SEQUENCE [LARGE SCALE GENOMIC DNA]</scope>
    <source>
        <strain evidence="11">DO16091913</strain>
        <tissue evidence="11">Muscle</tissue>
    </source>
</reference>
<evidence type="ECO:0000256" key="1">
    <source>
        <dbReference type="ARBA" id="ARBA00004167"/>
    </source>
</evidence>
<evidence type="ECO:0000256" key="6">
    <source>
        <dbReference type="ARBA" id="ARBA00022692"/>
    </source>
</evidence>
<dbReference type="EMBL" id="QXTE01000330">
    <property type="protein sequence ID" value="TFJ99409.1"/>
    <property type="molecule type" value="Genomic_DNA"/>
</dbReference>
<evidence type="ECO:0000256" key="4">
    <source>
        <dbReference type="ARBA" id="ARBA00022676"/>
    </source>
</evidence>
<dbReference type="SUPFAM" id="SSF53756">
    <property type="entry name" value="UDP-Glycosyltransferase/glycogen phosphorylase"/>
    <property type="match status" value="1"/>
</dbReference>
<organism evidence="11 12">
    <name type="scientific">Platysternon megacephalum</name>
    <name type="common">big-headed turtle</name>
    <dbReference type="NCBI Taxonomy" id="55544"/>
    <lineage>
        <taxon>Eukaryota</taxon>
        <taxon>Metazoa</taxon>
        <taxon>Chordata</taxon>
        <taxon>Craniata</taxon>
        <taxon>Vertebrata</taxon>
        <taxon>Euteleostomi</taxon>
        <taxon>Archelosauria</taxon>
        <taxon>Testudinata</taxon>
        <taxon>Testudines</taxon>
        <taxon>Cryptodira</taxon>
        <taxon>Durocryptodira</taxon>
        <taxon>Testudinoidea</taxon>
        <taxon>Platysternidae</taxon>
        <taxon>Platysternon</taxon>
    </lineage>
</organism>
<keyword evidence="4" id="KW-0328">Glycosyltransferase</keyword>
<proteinExistence type="inferred from homology"/>
<dbReference type="PANTHER" id="PTHR48043:SF161">
    <property type="entry name" value="UDP GLUCURONOSYLTRANSFERASE FAMILY 1 MEMBER A1"/>
    <property type="match status" value="1"/>
</dbReference>
<feature type="signal peptide" evidence="10">
    <location>
        <begin position="1"/>
        <end position="26"/>
    </location>
</feature>
<keyword evidence="6" id="KW-0812">Transmembrane</keyword>
<dbReference type="Pfam" id="PF00201">
    <property type="entry name" value="UDPGT"/>
    <property type="match status" value="1"/>
</dbReference>
<name>A0A4D9DWI5_9SAUR</name>
<comment type="similarity">
    <text evidence="2">Belongs to the UDP-glycosyltransferase family.</text>
</comment>
<keyword evidence="8" id="KW-0472">Membrane</keyword>
<dbReference type="AlphaFoldDB" id="A0A4D9DWI5"/>
<dbReference type="FunFam" id="3.40.50.2000:FF:000066">
    <property type="entry name" value="UDP-glucuronosyltransferase 1-1"/>
    <property type="match status" value="1"/>
</dbReference>
<sequence length="298" mass="34326">MLATLLLRYQHAAWTLLLMIAGFSEGGKLVVVPMDGSHWLSMRQVVENLSQRGHEVVVVIPQVSWQFGITENYTVKTYPVSYTKEDLDVSLQTYIDAHLMEQPFPFNVLSIYNSSVAVFNLLFSHCKSLFNHRELMQYLKQSDFDALLTDPVSLCGALIANYFSLPSVFFLRGLPCNLHYKANRCPDPLSYVPRIFTMNSDYMTFSQRLKNVLIDSVEFFYCNGFYAQGLSFASEVLQRDVTLLDLLSSTSIWLMRYDFVFEYPRPVMPNMVFVGGINCGERKALHEVWCSFFLFIKH</sequence>
<evidence type="ECO:0000256" key="3">
    <source>
        <dbReference type="ARBA" id="ARBA00012544"/>
    </source>
</evidence>
<accession>A0A4D9DWI5</accession>
<evidence type="ECO:0000256" key="2">
    <source>
        <dbReference type="ARBA" id="ARBA00009995"/>
    </source>
</evidence>
<keyword evidence="12" id="KW-1185">Reference proteome</keyword>
<protein>
    <recommendedName>
        <fullName evidence="3">glucuronosyltransferase</fullName>
        <ecNumber evidence="3">2.4.1.17</ecNumber>
    </recommendedName>
</protein>
<dbReference type="InterPro" id="IPR050271">
    <property type="entry name" value="UDP-glycosyltransferase"/>
</dbReference>
<evidence type="ECO:0000256" key="9">
    <source>
        <dbReference type="ARBA" id="ARBA00023180"/>
    </source>
</evidence>
<reference evidence="11 12" key="1">
    <citation type="submission" date="2019-04" db="EMBL/GenBank/DDBJ databases">
        <title>Draft genome of the big-headed turtle Platysternon megacephalum.</title>
        <authorList>
            <person name="Gong S."/>
        </authorList>
    </citation>
    <scope>NUCLEOTIDE SEQUENCE [LARGE SCALE GENOMIC DNA]</scope>
    <source>
        <strain evidence="11">DO16091913</strain>
        <tissue evidence="11">Muscle</tissue>
    </source>
</reference>
<evidence type="ECO:0000313" key="12">
    <source>
        <dbReference type="Proteomes" id="UP000297703"/>
    </source>
</evidence>